<evidence type="ECO:0000313" key="3">
    <source>
        <dbReference type="EMBL" id="KAJ8940984.1"/>
    </source>
</evidence>
<evidence type="ECO:0000256" key="2">
    <source>
        <dbReference type="SAM" id="Phobius"/>
    </source>
</evidence>
<organism evidence="3 4">
    <name type="scientific">Aromia moschata</name>
    <dbReference type="NCBI Taxonomy" id="1265417"/>
    <lineage>
        <taxon>Eukaryota</taxon>
        <taxon>Metazoa</taxon>
        <taxon>Ecdysozoa</taxon>
        <taxon>Arthropoda</taxon>
        <taxon>Hexapoda</taxon>
        <taxon>Insecta</taxon>
        <taxon>Pterygota</taxon>
        <taxon>Neoptera</taxon>
        <taxon>Endopterygota</taxon>
        <taxon>Coleoptera</taxon>
        <taxon>Polyphaga</taxon>
        <taxon>Cucujiformia</taxon>
        <taxon>Chrysomeloidea</taxon>
        <taxon>Cerambycidae</taxon>
        <taxon>Cerambycinae</taxon>
        <taxon>Callichromatini</taxon>
        <taxon>Aromia</taxon>
    </lineage>
</organism>
<evidence type="ECO:0000256" key="1">
    <source>
        <dbReference type="SAM" id="MobiDB-lite"/>
    </source>
</evidence>
<sequence length="1810" mass="199009">MTLTASKSGSTDVGQSALVLKLPTASLVTAPRFSEAYYTAQYPRNGSGIIEFENTVGFTNVDDMTKVAITLDHYADNFEIKYAAKRWYINIKQSLGVDVVEKNTELIFTLTALETGNNEVGRSALVLEMPAASDEAAIEFSETYYFASYPLNGSGIIEFKTPLQLKNVDDVKSVEISLSNYLANFAIKYDSGRWYLDIKKSLEDSVLNKNVELVMVMTATEEGHETKGRAVLILELPNAAIAPEFFRIILRSCISREWNRDHRVRKLCGFPKCRGSKNCSNQFGYCLTQLKSMLLTNFSEYSINFEILYGSKGWYINITNSLEDTALNNSVELIMTMAATEDGSNREGYSALVLRLPTTNIVSGPEFSNAYYIASYPKDGKGSATLENSIEFLNVDDPNKLKITLDEYFDNFEIKYESGAWTINIKTSLDEDTLNNNAELVMTLTATDTENKNEGYAALVVKLPENTVGTSIKFSDAYYVAEYPESGKGTVDFENPIEFLNVDDPSTVSIALDSYKANFEITYDTQTSTWKLNVTSPLTDPILKSNRELILTLTATETDNDSIGEAVLVLELPVEGDKLAPRFSHAHYSAKYSVTGDKPIVDIDDSVTVVNKDDPSSITVTLDSYEGNFGVSYDSSKKQWTLSVTEPISDEVLKATSELILTLSAKREEDNDNTGESTLILSLPLSENNSTEEVIAFSQVHYSGNYSVEDNKAEVKMSDTIKVESKLDDTIITVTIQNEDYAQYFEVNQEDDEYVVSVSSTELPSTILSSYVSLPLTLVATTDGAVAYATLVINLPKATKSGAIEFAQTLYNGIYQVADDETVIFEVSESIEVETEEDDANVEYSISDDYKEYFGLSYSNKVLSVIKTKNLPDEVLSSNSFISLVLTVGIRGTTDISSAVLNVEIDFSGNDTSAIEFSSVVYSGKYVVTDGTGVFTQDEPVTITTDESDDNVEVFITNEYKSYFNATYADKIVTLHLVNQLPSDVLASNTFIPITLQVSITGTSSQSSAVLNVRITYDEDEDLGSIDFSSALYTAEYVITDGKGNLTLNEEIQVVTDPTDNQVKASISDGKKILSNIGSPYKEYFNVTYYDHFVLVLLLKDLPDDALTNPVIALTLTVTIAETTHRSSAVLNIYITDTDESRSVEFSDIVYNGKYTVTEGEGELTVTDQITIVTDESDSNIEASVSDDYKEYFELSYSNKVLSVIKTKNLPDEVLSSNSFISLVLTVGISGTTDTSSAVLNVEIDFSGNDTSAIEFSSVVYSGKYVVTDGTGVFTQDEPVTITTDESDDNVEVFITNEYKSYFNATYADKIVTLHLVNQLPSDVLASNTFIPITLQVSITGTSSQSSAVLNVRITYDEDEDLGSIDFSSALYTAEYVITDGRGDLILNEEIQVVTDATDNQVKPSISDGSPYKEYFSVTYDDHSLLVQLLKDLPDDALTNPIIALTLTVTVAETTHRSSAVLNIYITDPDESRSVEFSDILYNGKYTVTDGEGELTVTDQITIVTDESDSNIEVTVSNEYDSYFSVSYSNNTATVELEKQLSTNIVNSSSFIPVTLLCSIKGTEHQSSAVLNIAIEYDGENDTGLIQFSTILYNAEYSVDDDGKGYLEFYNDIKVISDRTDDEIEASLAEGSGLEKYFTISYASHIIKVELKDNLPEDVLTNNSFIALTMTIGITGTTQTSSAVLNIDIYNDSDDNNGSAGTGSKTGYIAAISVLSLLLIILIAAVVAYYILRLRSGSYNNLEEEDGRVRFNKNSLKRSSSDLRPASSLDERRPTGFIFNPINDESVDGDSIGGSEKGRRKSVAFDDNIK</sequence>
<feature type="transmembrane region" description="Helical" evidence="2">
    <location>
        <begin position="1708"/>
        <end position="1732"/>
    </location>
</feature>
<keyword evidence="4" id="KW-1185">Reference proteome</keyword>
<name>A0AAV8XRB4_9CUCU</name>
<comment type="caution">
    <text evidence="3">The sequence shown here is derived from an EMBL/GenBank/DDBJ whole genome shotgun (WGS) entry which is preliminary data.</text>
</comment>
<gene>
    <name evidence="3" type="ORF">NQ318_011717</name>
</gene>
<accession>A0AAV8XRB4</accession>
<reference evidence="3" key="1">
    <citation type="journal article" date="2023" name="Insect Mol. Biol.">
        <title>Genome sequencing provides insights into the evolution of gene families encoding plant cell wall-degrading enzymes in longhorned beetles.</title>
        <authorList>
            <person name="Shin N.R."/>
            <person name="Okamura Y."/>
            <person name="Kirsch R."/>
            <person name="Pauchet Y."/>
        </authorList>
    </citation>
    <scope>NUCLEOTIDE SEQUENCE</scope>
    <source>
        <strain evidence="3">AMC_N1</strain>
    </source>
</reference>
<proteinExistence type="predicted"/>
<evidence type="ECO:0008006" key="5">
    <source>
        <dbReference type="Google" id="ProtNLM"/>
    </source>
</evidence>
<keyword evidence="2" id="KW-1133">Transmembrane helix</keyword>
<protein>
    <recommendedName>
        <fullName evidence="5">Cadherin domain-containing protein</fullName>
    </recommendedName>
</protein>
<dbReference type="EMBL" id="JAPWTK010000395">
    <property type="protein sequence ID" value="KAJ8940984.1"/>
    <property type="molecule type" value="Genomic_DNA"/>
</dbReference>
<evidence type="ECO:0000313" key="4">
    <source>
        <dbReference type="Proteomes" id="UP001162162"/>
    </source>
</evidence>
<dbReference type="Proteomes" id="UP001162162">
    <property type="component" value="Unassembled WGS sequence"/>
</dbReference>
<feature type="region of interest" description="Disordered" evidence="1">
    <location>
        <begin position="1758"/>
        <end position="1810"/>
    </location>
</feature>
<keyword evidence="2" id="KW-0472">Membrane</keyword>
<keyword evidence="2" id="KW-0812">Transmembrane</keyword>